<dbReference type="PANTHER" id="PTHR20857:SF15">
    <property type="entry name" value="THIAMINE-PHOSPHATE SYNTHASE"/>
    <property type="match status" value="1"/>
</dbReference>
<gene>
    <name evidence="4" type="ORF">SAMN06297251_101474</name>
</gene>
<dbReference type="InterPro" id="IPR013785">
    <property type="entry name" value="Aldolase_TIM"/>
</dbReference>
<dbReference type="NCBIfam" id="NF005080">
    <property type="entry name" value="PRK06512.1"/>
    <property type="match status" value="1"/>
</dbReference>
<name>A0A1W1YMC9_9HYPH</name>
<accession>A0A1W1YMC9</accession>
<proteinExistence type="predicted"/>
<keyword evidence="2" id="KW-0784">Thiamine biosynthesis</keyword>
<dbReference type="STRING" id="937218.SAMN06297251_101474"/>
<dbReference type="RefSeq" id="WP_084408341.1">
    <property type="nucleotide sequence ID" value="NZ_FWXR01000001.1"/>
</dbReference>
<dbReference type="Proteomes" id="UP000192656">
    <property type="component" value="Unassembled WGS sequence"/>
</dbReference>
<sequence>MSDETIRQRLVLITTPLSDDGALEALRRALSGGDVASVLIDPAGRENAAFQAYAEPLVALAQEAGAAAIVIDDTRCAGRLKADGVHLTQGDAAALAEATSSYQPKLIVGASGFETRHDALEAGEAMPDYILFGRLGQDADEVPHAKTLSMAEWWSAMVEIPCIALGARDVESVADVAQTGAEFVALGAAIFAEPGKEAEKIARANAILDEFEVPVEDA</sequence>
<evidence type="ECO:0000313" key="5">
    <source>
        <dbReference type="Proteomes" id="UP000192656"/>
    </source>
</evidence>
<dbReference type="InterPro" id="IPR022998">
    <property type="entry name" value="ThiamineP_synth_TenI"/>
</dbReference>
<reference evidence="4 5" key="1">
    <citation type="submission" date="2017-04" db="EMBL/GenBank/DDBJ databases">
        <authorList>
            <person name="Afonso C.L."/>
            <person name="Miller P.J."/>
            <person name="Scott M.A."/>
            <person name="Spackman E."/>
            <person name="Goraichik I."/>
            <person name="Dimitrov K.M."/>
            <person name="Suarez D.L."/>
            <person name="Swayne D.E."/>
        </authorList>
    </citation>
    <scope>NUCLEOTIDE SEQUENCE [LARGE SCALE GENOMIC DNA]</scope>
    <source>
        <strain evidence="4 5">CGMCC 1.10972</strain>
    </source>
</reference>
<dbReference type="CDD" id="cd00564">
    <property type="entry name" value="TMP_TenI"/>
    <property type="match status" value="1"/>
</dbReference>
<dbReference type="OrthoDB" id="7159061at2"/>
<dbReference type="PANTHER" id="PTHR20857">
    <property type="entry name" value="THIAMINE-PHOSPHATE PYROPHOSPHORYLASE"/>
    <property type="match status" value="1"/>
</dbReference>
<protein>
    <submittedName>
        <fullName evidence="4">Thiamine-phosphate diphosphorylase</fullName>
    </submittedName>
</protein>
<evidence type="ECO:0000313" key="4">
    <source>
        <dbReference type="EMBL" id="SMC37283.1"/>
    </source>
</evidence>
<evidence type="ECO:0000256" key="2">
    <source>
        <dbReference type="ARBA" id="ARBA00022977"/>
    </source>
</evidence>
<dbReference type="GO" id="GO:0004789">
    <property type="term" value="F:thiamine-phosphate diphosphorylase activity"/>
    <property type="evidence" value="ECO:0007669"/>
    <property type="project" value="TreeGrafter"/>
</dbReference>
<dbReference type="InterPro" id="IPR036206">
    <property type="entry name" value="ThiamineP_synth_sf"/>
</dbReference>
<dbReference type="GO" id="GO:0009228">
    <property type="term" value="P:thiamine biosynthetic process"/>
    <property type="evidence" value="ECO:0007669"/>
    <property type="project" value="UniProtKB-KW"/>
</dbReference>
<evidence type="ECO:0000256" key="1">
    <source>
        <dbReference type="ARBA" id="ARBA00004948"/>
    </source>
</evidence>
<evidence type="ECO:0000259" key="3">
    <source>
        <dbReference type="Pfam" id="PF02581"/>
    </source>
</evidence>
<dbReference type="GO" id="GO:0005737">
    <property type="term" value="C:cytoplasm"/>
    <property type="evidence" value="ECO:0007669"/>
    <property type="project" value="TreeGrafter"/>
</dbReference>
<feature type="domain" description="Thiamine phosphate synthase/TenI" evidence="3">
    <location>
        <begin position="10"/>
        <end position="190"/>
    </location>
</feature>
<dbReference type="AlphaFoldDB" id="A0A1W1YMC9"/>
<dbReference type="SUPFAM" id="SSF51391">
    <property type="entry name" value="Thiamin phosphate synthase"/>
    <property type="match status" value="1"/>
</dbReference>
<dbReference type="Gene3D" id="3.20.20.70">
    <property type="entry name" value="Aldolase class I"/>
    <property type="match status" value="1"/>
</dbReference>
<comment type="pathway">
    <text evidence="1">Cofactor biosynthesis; thiamine diphosphate biosynthesis.</text>
</comment>
<keyword evidence="5" id="KW-1185">Reference proteome</keyword>
<dbReference type="EMBL" id="FWXR01000001">
    <property type="protein sequence ID" value="SMC37283.1"/>
    <property type="molecule type" value="Genomic_DNA"/>
</dbReference>
<organism evidence="4 5">
    <name type="scientific">Fulvimarina manganoxydans</name>
    <dbReference type="NCBI Taxonomy" id="937218"/>
    <lineage>
        <taxon>Bacteria</taxon>
        <taxon>Pseudomonadati</taxon>
        <taxon>Pseudomonadota</taxon>
        <taxon>Alphaproteobacteria</taxon>
        <taxon>Hyphomicrobiales</taxon>
        <taxon>Aurantimonadaceae</taxon>
        <taxon>Fulvimarina</taxon>
    </lineage>
</organism>
<dbReference type="Pfam" id="PF02581">
    <property type="entry name" value="TMP-TENI"/>
    <property type="match status" value="1"/>
</dbReference>